<dbReference type="GO" id="GO:0005886">
    <property type="term" value="C:plasma membrane"/>
    <property type="evidence" value="ECO:0007669"/>
    <property type="project" value="UniProtKB-SubCell"/>
</dbReference>
<dbReference type="SMART" id="SM00382">
    <property type="entry name" value="AAA"/>
    <property type="match status" value="1"/>
</dbReference>
<dbReference type="InterPro" id="IPR003593">
    <property type="entry name" value="AAA+_ATPase"/>
</dbReference>
<protein>
    <submittedName>
        <fullName evidence="9">ABC-2 type transport system ATP-binding protein</fullName>
    </submittedName>
</protein>
<keyword evidence="4" id="KW-0547">Nucleotide-binding</keyword>
<keyword evidence="10" id="KW-1185">Reference proteome</keyword>
<keyword evidence="5 9" id="KW-0067">ATP-binding</keyword>
<dbReference type="Gene3D" id="3.40.50.300">
    <property type="entry name" value="P-loop containing nucleotide triphosphate hydrolases"/>
    <property type="match status" value="1"/>
</dbReference>
<evidence type="ECO:0000256" key="7">
    <source>
        <dbReference type="SAM" id="MobiDB-lite"/>
    </source>
</evidence>
<gene>
    <name evidence="9" type="ORF">LX16_1436</name>
</gene>
<dbReference type="InterPro" id="IPR050763">
    <property type="entry name" value="ABC_transporter_ATP-binding"/>
</dbReference>
<evidence type="ECO:0000313" key="10">
    <source>
        <dbReference type="Proteomes" id="UP000321617"/>
    </source>
</evidence>
<dbReference type="PANTHER" id="PTHR42711:SF5">
    <property type="entry name" value="ABC TRANSPORTER ATP-BINDING PROTEIN NATA"/>
    <property type="match status" value="1"/>
</dbReference>
<comment type="similarity">
    <text evidence="2">Belongs to the ABC transporter superfamily.</text>
</comment>
<dbReference type="GO" id="GO:0005524">
    <property type="term" value="F:ATP binding"/>
    <property type="evidence" value="ECO:0007669"/>
    <property type="project" value="UniProtKB-KW"/>
</dbReference>
<dbReference type="Proteomes" id="UP000321617">
    <property type="component" value="Unassembled WGS sequence"/>
</dbReference>
<accession>A0A562VCX9</accession>
<keyword evidence="6" id="KW-0046">Antibiotic resistance</keyword>
<dbReference type="OrthoDB" id="9804819at2"/>
<evidence type="ECO:0000256" key="6">
    <source>
        <dbReference type="ARBA" id="ARBA00023251"/>
    </source>
</evidence>
<evidence type="ECO:0000256" key="2">
    <source>
        <dbReference type="ARBA" id="ARBA00005417"/>
    </source>
</evidence>
<evidence type="ECO:0000259" key="8">
    <source>
        <dbReference type="PROSITE" id="PS50893"/>
    </source>
</evidence>
<dbReference type="Pfam" id="PF00005">
    <property type="entry name" value="ABC_tran"/>
    <property type="match status" value="1"/>
</dbReference>
<dbReference type="CDD" id="cd03230">
    <property type="entry name" value="ABC_DR_subfamily_A"/>
    <property type="match status" value="1"/>
</dbReference>
<dbReference type="PROSITE" id="PS50893">
    <property type="entry name" value="ABC_TRANSPORTER_2"/>
    <property type="match status" value="1"/>
</dbReference>
<comment type="caution">
    <text evidence="9">The sequence shown here is derived from an EMBL/GenBank/DDBJ whole genome shotgun (WGS) entry which is preliminary data.</text>
</comment>
<evidence type="ECO:0000256" key="3">
    <source>
        <dbReference type="ARBA" id="ARBA00022448"/>
    </source>
</evidence>
<dbReference type="GO" id="GO:0046677">
    <property type="term" value="P:response to antibiotic"/>
    <property type="evidence" value="ECO:0007669"/>
    <property type="project" value="UniProtKB-KW"/>
</dbReference>
<reference evidence="9 10" key="1">
    <citation type="journal article" date="2013" name="Stand. Genomic Sci.">
        <title>Genomic Encyclopedia of Type Strains, Phase I: The one thousand microbial genomes (KMG-I) project.</title>
        <authorList>
            <person name="Kyrpides N.C."/>
            <person name="Woyke T."/>
            <person name="Eisen J.A."/>
            <person name="Garrity G."/>
            <person name="Lilburn T.G."/>
            <person name="Beck B.J."/>
            <person name="Whitman W.B."/>
            <person name="Hugenholtz P."/>
            <person name="Klenk H.P."/>
        </authorList>
    </citation>
    <scope>NUCLEOTIDE SEQUENCE [LARGE SCALE GENOMIC DNA]</scope>
    <source>
        <strain evidence="9 10">DSM 45044</strain>
    </source>
</reference>
<name>A0A562VCX9_9ACTN</name>
<evidence type="ECO:0000313" key="9">
    <source>
        <dbReference type="EMBL" id="TWJ15722.1"/>
    </source>
</evidence>
<dbReference type="AlphaFoldDB" id="A0A562VCX9"/>
<feature type="region of interest" description="Disordered" evidence="7">
    <location>
        <begin position="1"/>
        <end position="21"/>
    </location>
</feature>
<dbReference type="PROSITE" id="PS00211">
    <property type="entry name" value="ABC_TRANSPORTER_1"/>
    <property type="match status" value="1"/>
</dbReference>
<sequence length="324" mass="35357">MTTRTESAGRDARHPTGVVGDGPAIEATGLRCCYGDHVAVDGVDLAIAPGELFALLGTNGAGKTTTVETLEGHRTPDEGRVRVLGRDPARHRRALAGEVAQVLQESGFAGDLTVAETLRLWLRLHPRRQSYSDPLTEVDLRHRSDVRVARLSGGERRRLDLALALATGPRILFLDEPTTGMDPASRERTWRLLRRLADDGCTILLTTHYLEEAEELADRLAVMHRGRIAVTGTVAEVAATRRARIHCVPSSGAGRDLPPLAGDTTWDGPALTVRTRHLQADLHRLLDWADRTHVTLNRLNAAEASLREVFAAVQADRGEIEETS</sequence>
<keyword evidence="3" id="KW-0813">Transport</keyword>
<dbReference type="EMBL" id="VLLL01000005">
    <property type="protein sequence ID" value="TWJ15722.1"/>
    <property type="molecule type" value="Genomic_DNA"/>
</dbReference>
<dbReference type="GO" id="GO:0016887">
    <property type="term" value="F:ATP hydrolysis activity"/>
    <property type="evidence" value="ECO:0007669"/>
    <property type="project" value="InterPro"/>
</dbReference>
<dbReference type="InterPro" id="IPR017871">
    <property type="entry name" value="ABC_transporter-like_CS"/>
</dbReference>
<organism evidence="9 10">
    <name type="scientific">Stackebrandtia albiflava</name>
    <dbReference type="NCBI Taxonomy" id="406432"/>
    <lineage>
        <taxon>Bacteria</taxon>
        <taxon>Bacillati</taxon>
        <taxon>Actinomycetota</taxon>
        <taxon>Actinomycetes</taxon>
        <taxon>Glycomycetales</taxon>
        <taxon>Glycomycetaceae</taxon>
        <taxon>Stackebrandtia</taxon>
    </lineage>
</organism>
<dbReference type="InterPro" id="IPR003439">
    <property type="entry name" value="ABC_transporter-like_ATP-bd"/>
</dbReference>
<evidence type="ECO:0000256" key="4">
    <source>
        <dbReference type="ARBA" id="ARBA00022741"/>
    </source>
</evidence>
<dbReference type="SUPFAM" id="SSF52540">
    <property type="entry name" value="P-loop containing nucleoside triphosphate hydrolases"/>
    <property type="match status" value="1"/>
</dbReference>
<evidence type="ECO:0000256" key="5">
    <source>
        <dbReference type="ARBA" id="ARBA00022840"/>
    </source>
</evidence>
<feature type="domain" description="ABC transporter" evidence="8">
    <location>
        <begin position="25"/>
        <end position="250"/>
    </location>
</feature>
<dbReference type="RefSeq" id="WP_147134886.1">
    <property type="nucleotide sequence ID" value="NZ_BAABIJ010000001.1"/>
</dbReference>
<dbReference type="InterPro" id="IPR027417">
    <property type="entry name" value="P-loop_NTPase"/>
</dbReference>
<dbReference type="PANTHER" id="PTHR42711">
    <property type="entry name" value="ABC TRANSPORTER ATP-BINDING PROTEIN"/>
    <property type="match status" value="1"/>
</dbReference>
<comment type="subcellular location">
    <subcellularLocation>
        <location evidence="1">Cell membrane</location>
        <topology evidence="1">Peripheral membrane protein</topology>
    </subcellularLocation>
</comment>
<evidence type="ECO:0000256" key="1">
    <source>
        <dbReference type="ARBA" id="ARBA00004202"/>
    </source>
</evidence>
<proteinExistence type="inferred from homology"/>